<dbReference type="EMBL" id="PDVW01000043">
    <property type="protein sequence ID" value="POY48145.1"/>
    <property type="molecule type" value="Genomic_DNA"/>
</dbReference>
<dbReference type="AlphaFoldDB" id="A0A855MC86"/>
<protein>
    <recommendedName>
        <fullName evidence="1">RiboL-PSP-HEPN domain-containing protein</fullName>
    </recommendedName>
</protein>
<dbReference type="Pfam" id="PF18735">
    <property type="entry name" value="HEPN_RiboL-PSP"/>
    <property type="match status" value="1"/>
</dbReference>
<sequence>MSFYQRIDNAVEICRQHVSQLDPMNLKDKELETYLVAGLVVLIVSEYEEYLESIFSKRAELCGDLHAANYIKKTLSQKFRSPDLSKINETLSRFDGTYKDSFQSSIENSPEHAAWDSLMKARHAVVHKKGNLNLTFRELYQKYPLTKAVISNVESVLGVQQANR</sequence>
<gene>
    <name evidence="2" type="ORF">F131LOC_04129</name>
</gene>
<organism evidence="2">
    <name type="scientific">Pectobacterium versatile</name>
    <dbReference type="NCBI Taxonomy" id="2488639"/>
    <lineage>
        <taxon>Bacteria</taxon>
        <taxon>Pseudomonadati</taxon>
        <taxon>Pseudomonadota</taxon>
        <taxon>Gammaproteobacteria</taxon>
        <taxon>Enterobacterales</taxon>
        <taxon>Pectobacteriaceae</taxon>
        <taxon>Pectobacterium</taxon>
    </lineage>
</organism>
<accession>A0A855MC86</accession>
<evidence type="ECO:0000259" key="1">
    <source>
        <dbReference type="Pfam" id="PF18735"/>
    </source>
</evidence>
<reference evidence="2" key="1">
    <citation type="submission" date="2017-12" db="EMBL/GenBank/DDBJ databases">
        <title>First report on the novel genomospecies/subspecies of Pectobacterium carotovorum in Russia.</title>
        <authorList>
            <person name="Shirshikov F.V."/>
            <person name="Miroshnikov K."/>
            <person name="Toshakov S.V."/>
            <person name="Kabanova A.P."/>
            <person name="Barannik A.P."/>
            <person name="Shneider M."/>
            <person name="Ignatov A.N."/>
            <person name="Miroshnikov K.A."/>
        </authorList>
    </citation>
    <scope>NUCLEOTIDE SEQUENCE [LARGE SCALE GENOMIC DNA]</scope>
    <source>
        <strain evidence="2">F131</strain>
    </source>
</reference>
<name>A0A855MC86_9GAMM</name>
<comment type="caution">
    <text evidence="2">The sequence shown here is derived from an EMBL/GenBank/DDBJ whole genome shotgun (WGS) entry which is preliminary data.</text>
</comment>
<evidence type="ECO:0000313" key="2">
    <source>
        <dbReference type="EMBL" id="POY48145.1"/>
    </source>
</evidence>
<feature type="domain" description="RiboL-PSP-HEPN" evidence="1">
    <location>
        <begin position="15"/>
        <end position="156"/>
    </location>
</feature>
<dbReference type="InterPro" id="IPR041519">
    <property type="entry name" value="HEPN_RiboL-PSP"/>
</dbReference>
<proteinExistence type="predicted"/>